<evidence type="ECO:0000313" key="2">
    <source>
        <dbReference type="EMBL" id="CAB3985437.1"/>
    </source>
</evidence>
<sequence length="116" mass="12962">MTKTYYLNQTCLTVLGSLHAGIGNTHLTNLVATTILPTVNSRTFKSRKRDVGESCGVILAQTSHKTNLEVEMEVTVKNGDLTDENYVINWHPCVIRHGMAKAWKRAQLADWTRGGY</sequence>
<protein>
    <recommendedName>
        <fullName evidence="1">Mutator-like transposase domain-containing protein</fullName>
    </recommendedName>
</protein>
<dbReference type="Proteomes" id="UP001152795">
    <property type="component" value="Unassembled WGS sequence"/>
</dbReference>
<proteinExistence type="predicted"/>
<comment type="caution">
    <text evidence="2">The sequence shown here is derived from an EMBL/GenBank/DDBJ whole genome shotgun (WGS) entry which is preliminary data.</text>
</comment>
<feature type="domain" description="Mutator-like transposase" evidence="1">
    <location>
        <begin position="14"/>
        <end position="84"/>
    </location>
</feature>
<evidence type="ECO:0000259" key="1">
    <source>
        <dbReference type="Pfam" id="PF20700"/>
    </source>
</evidence>
<evidence type="ECO:0000313" key="3">
    <source>
        <dbReference type="Proteomes" id="UP001152795"/>
    </source>
</evidence>
<dbReference type="EMBL" id="CACRXK020000872">
    <property type="protein sequence ID" value="CAB3985437.1"/>
    <property type="molecule type" value="Genomic_DNA"/>
</dbReference>
<dbReference type="Pfam" id="PF20700">
    <property type="entry name" value="Mutator"/>
    <property type="match status" value="1"/>
</dbReference>
<dbReference type="OrthoDB" id="7698403at2759"/>
<name>A0A7D9DGR0_PARCT</name>
<dbReference type="AlphaFoldDB" id="A0A7D9DGR0"/>
<dbReference type="InterPro" id="IPR049012">
    <property type="entry name" value="Mutator_transp_dom"/>
</dbReference>
<reference evidence="2" key="1">
    <citation type="submission" date="2020-04" db="EMBL/GenBank/DDBJ databases">
        <authorList>
            <person name="Alioto T."/>
            <person name="Alioto T."/>
            <person name="Gomez Garrido J."/>
        </authorList>
    </citation>
    <scope>NUCLEOTIDE SEQUENCE</scope>
    <source>
        <strain evidence="2">A484AB</strain>
    </source>
</reference>
<gene>
    <name evidence="2" type="ORF">PACLA_8A004399</name>
</gene>
<accession>A0A7D9DGR0</accession>
<organism evidence="2 3">
    <name type="scientific">Paramuricea clavata</name>
    <name type="common">Red gorgonian</name>
    <name type="synonym">Violescent sea-whip</name>
    <dbReference type="NCBI Taxonomy" id="317549"/>
    <lineage>
        <taxon>Eukaryota</taxon>
        <taxon>Metazoa</taxon>
        <taxon>Cnidaria</taxon>
        <taxon>Anthozoa</taxon>
        <taxon>Octocorallia</taxon>
        <taxon>Malacalcyonacea</taxon>
        <taxon>Plexauridae</taxon>
        <taxon>Paramuricea</taxon>
    </lineage>
</organism>
<keyword evidence="3" id="KW-1185">Reference proteome</keyword>